<proteinExistence type="predicted"/>
<reference evidence="9 10" key="1">
    <citation type="submission" date="2024-02" db="EMBL/GenBank/DDBJ databases">
        <authorList>
            <person name="Chen Y."/>
            <person name="Shah S."/>
            <person name="Dougan E. K."/>
            <person name="Thang M."/>
            <person name="Chan C."/>
        </authorList>
    </citation>
    <scope>NUCLEOTIDE SEQUENCE [LARGE SCALE GENOMIC DNA]</scope>
</reference>
<feature type="transmembrane region" description="Helical" evidence="7">
    <location>
        <begin position="12"/>
        <end position="33"/>
    </location>
</feature>
<accession>A0ABP0MYZ7</accession>
<comment type="subcellular location">
    <subcellularLocation>
        <location evidence="1">Membrane</location>
        <topology evidence="1">Multi-pass membrane protein</topology>
    </subcellularLocation>
</comment>
<dbReference type="Gene3D" id="1.10.238.10">
    <property type="entry name" value="EF-hand"/>
    <property type="match status" value="1"/>
</dbReference>
<evidence type="ECO:0000256" key="6">
    <source>
        <dbReference type="SAM" id="Coils"/>
    </source>
</evidence>
<comment type="caution">
    <text evidence="9">The sequence shown here is derived from an EMBL/GenBank/DDBJ whole genome shotgun (WGS) entry which is preliminary data.</text>
</comment>
<feature type="coiled-coil region" evidence="6">
    <location>
        <begin position="819"/>
        <end position="882"/>
    </location>
</feature>
<evidence type="ECO:0000256" key="5">
    <source>
        <dbReference type="ARBA" id="ARBA00023136"/>
    </source>
</evidence>
<dbReference type="SMART" id="SM00054">
    <property type="entry name" value="EFh"/>
    <property type="match status" value="2"/>
</dbReference>
<keyword evidence="3" id="KW-0106">Calcium</keyword>
<name>A0ABP0MYZ7_9DINO</name>
<dbReference type="PANTHER" id="PTHR10877">
    <property type="entry name" value="POLYCYSTIN FAMILY MEMBER"/>
    <property type="match status" value="1"/>
</dbReference>
<dbReference type="Proteomes" id="UP001642484">
    <property type="component" value="Unassembled WGS sequence"/>
</dbReference>
<keyword evidence="10" id="KW-1185">Reference proteome</keyword>
<dbReference type="InterPro" id="IPR011992">
    <property type="entry name" value="EF-hand-dom_pair"/>
</dbReference>
<keyword evidence="4 7" id="KW-1133">Transmembrane helix</keyword>
<dbReference type="InterPro" id="IPR002048">
    <property type="entry name" value="EF_hand_dom"/>
</dbReference>
<dbReference type="PROSITE" id="PS00018">
    <property type="entry name" value="EF_HAND_1"/>
    <property type="match status" value="1"/>
</dbReference>
<evidence type="ECO:0000256" key="1">
    <source>
        <dbReference type="ARBA" id="ARBA00004141"/>
    </source>
</evidence>
<feature type="transmembrane region" description="Helical" evidence="7">
    <location>
        <begin position="562"/>
        <end position="582"/>
    </location>
</feature>
<dbReference type="Pfam" id="PF13499">
    <property type="entry name" value="EF-hand_7"/>
    <property type="match status" value="1"/>
</dbReference>
<dbReference type="Pfam" id="PF08016">
    <property type="entry name" value="PKD_channel"/>
    <property type="match status" value="1"/>
</dbReference>
<feature type="domain" description="EF-hand" evidence="8">
    <location>
        <begin position="114"/>
        <end position="149"/>
    </location>
</feature>
<organism evidence="9 10">
    <name type="scientific">Durusdinium trenchii</name>
    <dbReference type="NCBI Taxonomy" id="1381693"/>
    <lineage>
        <taxon>Eukaryota</taxon>
        <taxon>Sar</taxon>
        <taxon>Alveolata</taxon>
        <taxon>Dinophyceae</taxon>
        <taxon>Suessiales</taxon>
        <taxon>Symbiodiniaceae</taxon>
        <taxon>Durusdinium</taxon>
    </lineage>
</organism>
<evidence type="ECO:0000256" key="2">
    <source>
        <dbReference type="ARBA" id="ARBA00022692"/>
    </source>
</evidence>
<gene>
    <name evidence="9" type="ORF">CCMP2556_LOCUS27500</name>
</gene>
<evidence type="ECO:0000256" key="4">
    <source>
        <dbReference type="ARBA" id="ARBA00022989"/>
    </source>
</evidence>
<dbReference type="InterPro" id="IPR013122">
    <property type="entry name" value="PKD1_2_channel"/>
</dbReference>
<dbReference type="CDD" id="cd00051">
    <property type="entry name" value="EFh"/>
    <property type="match status" value="1"/>
</dbReference>
<evidence type="ECO:0000313" key="10">
    <source>
        <dbReference type="Proteomes" id="UP001642484"/>
    </source>
</evidence>
<evidence type="ECO:0000256" key="3">
    <source>
        <dbReference type="ARBA" id="ARBA00022837"/>
    </source>
</evidence>
<dbReference type="EMBL" id="CAXAMN010019979">
    <property type="protein sequence ID" value="CAK9055235.1"/>
    <property type="molecule type" value="Genomic_DNA"/>
</dbReference>
<dbReference type="InterPro" id="IPR051223">
    <property type="entry name" value="Polycystin"/>
</dbReference>
<protein>
    <recommendedName>
        <fullName evidence="8">EF-hand domain-containing protein</fullName>
    </recommendedName>
</protein>
<feature type="transmembrane region" description="Helical" evidence="7">
    <location>
        <begin position="524"/>
        <end position="542"/>
    </location>
</feature>
<feature type="domain" description="EF-hand" evidence="8">
    <location>
        <begin position="78"/>
        <end position="113"/>
    </location>
</feature>
<dbReference type="SUPFAM" id="SSF47473">
    <property type="entry name" value="EF-hand"/>
    <property type="match status" value="1"/>
</dbReference>
<keyword evidence="5 7" id="KW-0472">Membrane</keyword>
<keyword evidence="6" id="KW-0175">Coiled coil</keyword>
<evidence type="ECO:0000256" key="7">
    <source>
        <dbReference type="SAM" id="Phobius"/>
    </source>
</evidence>
<feature type="transmembrane region" description="Helical" evidence="7">
    <location>
        <begin position="444"/>
        <end position="462"/>
    </location>
</feature>
<keyword evidence="2 7" id="KW-0812">Transmembrane</keyword>
<evidence type="ECO:0000313" key="9">
    <source>
        <dbReference type="EMBL" id="CAK9055235.1"/>
    </source>
</evidence>
<sequence>MSHSIPDKENLLIILFLSNGGLSVLNLSLHALWGVQLGSGFMAVVDDAAVPVLTVETKILLQKLKIWDKISSGNLHSIALSDVQSLFDILDPSEKGYITRSECFSLLQIQNVKISRSYLKDLCEDADKDNSGTISAEEFLKALTTGKVAFNYLKESLNKGAKEMKQNECDRSDLIEWLHEEYETTSALYSMPSVLILLASYFYFAISHIDVANSWRMRNTLYHNLDSLWKPAIRGERYGSKAHMEWTNSTWLRKYYRQNLATDPVPGRVAIQNQMIGGSRLHKELYNQTGPCMVSPEQASLYNSYTGECDRYGGLTEVDIVLPYHLLLSIHENTIDNLTRSYYFDNRVSLVEYQTILYNGHNNMLTFERLQWDSQTSGYLQLWFNHESWMAEPYRDWFNVIPDILFVLILLRMAHQEAKELLPAIAGGLDGIKDYFKFWNIVDWTAILMGFINVALWLYLFLKISIELPQVISLVPQAELDARVLQNQTYLTFDTLAEIIDPFLLNTRINDVFIVAREIYDFHMLLRAFFFGYFFILMLKFFKSFQANPRLDIVVQTINHCAVNVAHFAIVFLAIFLCYAFAGHFLLGHKHKGWSSMLGSLFMLWSTTLTMDMVADFSEPVQAVSYAWTLTYQILVQQVMLNMLYCIVFDSYAFVKTRAGSPLTLYAQIRDAAATARETRTFVNLYTLIVQLEDDDFPAHPNEIVTARSLKRAFEADGMTRANAEYLLMKTADFVQEKSQEVELTLSDAIRVTGHIQTTMLKSLDYAEGSLMMISTEARNKEAAERQQDRAAFVSNALEMPSFEQKQGDQVVPVSDDCLDILERSLDRVAEVLATCRQEQTNVAADIHQELQAIWKQEDQRYQRVDALIHEMEQNLQAMERSIGSMGVSFSGTNFQQLASVPERCQTSQLLEALDSQAEQGCVGRLDTKLQELQKMMHLLGEKAQKTSQLREILWRLELNLRELNGGKSVIPMSCFIREQREVLSKMSKEEREPSKDED</sequence>
<feature type="transmembrane region" description="Helical" evidence="7">
    <location>
        <begin position="187"/>
        <end position="206"/>
    </location>
</feature>
<dbReference type="InterPro" id="IPR018247">
    <property type="entry name" value="EF_Hand_1_Ca_BS"/>
</dbReference>
<dbReference type="PROSITE" id="PS50222">
    <property type="entry name" value="EF_HAND_2"/>
    <property type="match status" value="2"/>
</dbReference>
<dbReference type="PANTHER" id="PTHR10877:SF183">
    <property type="entry name" value="AT14535P-RELATED"/>
    <property type="match status" value="1"/>
</dbReference>
<evidence type="ECO:0000259" key="8">
    <source>
        <dbReference type="PROSITE" id="PS50222"/>
    </source>
</evidence>